<reference evidence="1 2" key="1">
    <citation type="submission" date="2021-01" db="EMBL/GenBank/DDBJ databases">
        <title>Sequencing the genomes of 1000 actinobacteria strains.</title>
        <authorList>
            <person name="Klenk H.-P."/>
        </authorList>
    </citation>
    <scope>NUCLEOTIDE SEQUENCE [LARGE SCALE GENOMIC DNA]</scope>
    <source>
        <strain evidence="1 2">DSM 13057</strain>
    </source>
</reference>
<accession>A0ABS2L7M0</accession>
<evidence type="ECO:0000313" key="1">
    <source>
        <dbReference type="EMBL" id="MBM7473069.1"/>
    </source>
</evidence>
<sequence length="252" mass="24635">MRFASGIRSAGLLAVVAIGVVSGLGAAPADMTQATLAPRDTCFLGIIGCSPAPAPTATPTPSATSGLPVLPLPTALPTPLANPLPSAAPLLAPTATPTPSATPGPSPIPVLAPADPGAMPLTRNPAKLSGSTLSISGLRGLGVVTVTLPDGSTMRVIKLEADHVSIDGFVLDAAGPDGHGVLTHATNMTADGSVVVYLDSIAGLLGSGAAAVFDAVTPPTASDLGGLNALTLTLYGLSADVDTLSGSHEELH</sequence>
<organism evidence="1 2">
    <name type="scientific">Subtercola frigoramans</name>
    <dbReference type="NCBI Taxonomy" id="120298"/>
    <lineage>
        <taxon>Bacteria</taxon>
        <taxon>Bacillati</taxon>
        <taxon>Actinomycetota</taxon>
        <taxon>Actinomycetes</taxon>
        <taxon>Micrococcales</taxon>
        <taxon>Microbacteriaceae</taxon>
        <taxon>Subtercola</taxon>
    </lineage>
</organism>
<evidence type="ECO:0000313" key="2">
    <source>
        <dbReference type="Proteomes" id="UP000776164"/>
    </source>
</evidence>
<gene>
    <name evidence="1" type="ORF">JOE66_002703</name>
</gene>
<name>A0ABS2L7M0_9MICO</name>
<dbReference type="EMBL" id="JAFBBU010000001">
    <property type="protein sequence ID" value="MBM7473069.1"/>
    <property type="molecule type" value="Genomic_DNA"/>
</dbReference>
<proteinExistence type="predicted"/>
<comment type="caution">
    <text evidence="1">The sequence shown here is derived from an EMBL/GenBank/DDBJ whole genome shotgun (WGS) entry which is preliminary data.</text>
</comment>
<keyword evidence="2" id="KW-1185">Reference proteome</keyword>
<dbReference type="Proteomes" id="UP000776164">
    <property type="component" value="Unassembled WGS sequence"/>
</dbReference>
<dbReference type="RefSeq" id="WP_205110251.1">
    <property type="nucleotide sequence ID" value="NZ_BAAAHT010000009.1"/>
</dbReference>
<protein>
    <submittedName>
        <fullName evidence="1">Uncharacterized protein</fullName>
    </submittedName>
</protein>